<reference evidence="5" key="1">
    <citation type="journal article" date="2014" name="Int. J. Syst. Evol. Microbiol.">
        <title>Complete genome sequence of Corynebacterium casei LMG S-19264T (=DSM 44701T), isolated from a smear-ripened cheese.</title>
        <authorList>
            <consortium name="US DOE Joint Genome Institute (JGI-PGF)"/>
            <person name="Walter F."/>
            <person name="Albersmeier A."/>
            <person name="Kalinowski J."/>
            <person name="Ruckert C."/>
        </authorList>
    </citation>
    <scope>NUCLEOTIDE SEQUENCE</scope>
    <source>
        <strain evidence="5">CGMCC 1.12360</strain>
    </source>
</reference>
<proteinExistence type="predicted"/>
<evidence type="ECO:0000313" key="6">
    <source>
        <dbReference type="Proteomes" id="UP000602050"/>
    </source>
</evidence>
<evidence type="ECO:0000256" key="1">
    <source>
        <dbReference type="ARBA" id="ARBA00022722"/>
    </source>
</evidence>
<dbReference type="Pfam" id="PF00565">
    <property type="entry name" value="SNase"/>
    <property type="match status" value="1"/>
</dbReference>
<keyword evidence="3" id="KW-0378">Hydrolase</keyword>
<sequence>MKRPIGYLFLLLPILFLLASCSDDIKELQKSGIPARVTKVSDGDTIRVDMDGKEETVRLLLIDTPEMGNSEHPPQPFAEEAKAFAENLLTDKQVVLVIGTEKYDVFGRLLAYVFIDGETVQEKLLREGLARTAYLLNDLRMLDVFHKAQEEAMEKEKGIWSIPGYAIPDSNEGFHWQENN</sequence>
<dbReference type="InterPro" id="IPR035437">
    <property type="entry name" value="SNase_OB-fold_sf"/>
</dbReference>
<dbReference type="GO" id="GO:0016787">
    <property type="term" value="F:hydrolase activity"/>
    <property type="evidence" value="ECO:0007669"/>
    <property type="project" value="UniProtKB-KW"/>
</dbReference>
<keyword evidence="6" id="KW-1185">Reference proteome</keyword>
<reference evidence="5" key="2">
    <citation type="submission" date="2020-09" db="EMBL/GenBank/DDBJ databases">
        <authorList>
            <person name="Sun Q."/>
            <person name="Zhou Y."/>
        </authorList>
    </citation>
    <scope>NUCLEOTIDE SEQUENCE</scope>
    <source>
        <strain evidence="5">CGMCC 1.12360</strain>
    </source>
</reference>
<keyword evidence="1" id="KW-0540">Nuclease</keyword>
<evidence type="ECO:0000313" key="5">
    <source>
        <dbReference type="EMBL" id="GGH70497.1"/>
    </source>
</evidence>
<feature type="domain" description="TNase-like" evidence="4">
    <location>
        <begin position="31"/>
        <end position="162"/>
    </location>
</feature>
<comment type="caution">
    <text evidence="5">The sequence shown here is derived from an EMBL/GenBank/DDBJ whole genome shotgun (WGS) entry which is preliminary data.</text>
</comment>
<dbReference type="Proteomes" id="UP000602050">
    <property type="component" value="Unassembled WGS sequence"/>
</dbReference>
<dbReference type="PANTHER" id="PTHR12302">
    <property type="entry name" value="EBNA2 BINDING PROTEIN P100"/>
    <property type="match status" value="1"/>
</dbReference>
<dbReference type="GO" id="GO:0004519">
    <property type="term" value="F:endonuclease activity"/>
    <property type="evidence" value="ECO:0007669"/>
    <property type="project" value="UniProtKB-KW"/>
</dbReference>
<evidence type="ECO:0000256" key="2">
    <source>
        <dbReference type="ARBA" id="ARBA00022759"/>
    </source>
</evidence>
<evidence type="ECO:0000256" key="3">
    <source>
        <dbReference type="ARBA" id="ARBA00022801"/>
    </source>
</evidence>
<dbReference type="RefSeq" id="WP_188390843.1">
    <property type="nucleotide sequence ID" value="NZ_BMEV01000006.1"/>
</dbReference>
<dbReference type="InterPro" id="IPR002071">
    <property type="entry name" value="Thermonucl_AS"/>
</dbReference>
<dbReference type="PROSITE" id="PS50830">
    <property type="entry name" value="TNASE_3"/>
    <property type="match status" value="1"/>
</dbReference>
<dbReference type="PROSITE" id="PS51257">
    <property type="entry name" value="PROKAR_LIPOPROTEIN"/>
    <property type="match status" value="1"/>
</dbReference>
<dbReference type="SMART" id="SM00318">
    <property type="entry name" value="SNc"/>
    <property type="match status" value="1"/>
</dbReference>
<dbReference type="InterPro" id="IPR016071">
    <property type="entry name" value="Staphylococal_nuclease_OB-fold"/>
</dbReference>
<dbReference type="EMBL" id="BMEV01000006">
    <property type="protein sequence ID" value="GGH70497.1"/>
    <property type="molecule type" value="Genomic_DNA"/>
</dbReference>
<evidence type="ECO:0000259" key="4">
    <source>
        <dbReference type="PROSITE" id="PS50830"/>
    </source>
</evidence>
<dbReference type="SUPFAM" id="SSF50199">
    <property type="entry name" value="Staphylococcal nuclease"/>
    <property type="match status" value="1"/>
</dbReference>
<accession>A0A8J2ZR20</accession>
<dbReference type="PROSITE" id="PS01123">
    <property type="entry name" value="TNASE_1"/>
    <property type="match status" value="1"/>
</dbReference>
<dbReference type="AlphaFoldDB" id="A0A8J2ZR20"/>
<name>A0A8J2ZR20_9BACI</name>
<dbReference type="PANTHER" id="PTHR12302:SF3">
    <property type="entry name" value="SERINE_THREONINE-PROTEIN KINASE 31"/>
    <property type="match status" value="1"/>
</dbReference>
<gene>
    <name evidence="5" type="ORF">GCM10010978_05480</name>
</gene>
<organism evidence="5 6">
    <name type="scientific">Compostibacillus humi</name>
    <dbReference type="NCBI Taxonomy" id="1245525"/>
    <lineage>
        <taxon>Bacteria</taxon>
        <taxon>Bacillati</taxon>
        <taxon>Bacillota</taxon>
        <taxon>Bacilli</taxon>
        <taxon>Bacillales</taxon>
        <taxon>Bacillaceae</taxon>
        <taxon>Compostibacillus</taxon>
    </lineage>
</organism>
<dbReference type="Gene3D" id="2.40.50.90">
    <property type="match status" value="1"/>
</dbReference>
<dbReference type="GO" id="GO:0003676">
    <property type="term" value="F:nucleic acid binding"/>
    <property type="evidence" value="ECO:0007669"/>
    <property type="project" value="InterPro"/>
</dbReference>
<protein>
    <recommendedName>
        <fullName evidence="4">TNase-like domain-containing protein</fullName>
    </recommendedName>
</protein>
<keyword evidence="2" id="KW-0255">Endonuclease</keyword>